<feature type="transmembrane region" description="Helical" evidence="2">
    <location>
        <begin position="128"/>
        <end position="150"/>
    </location>
</feature>
<reference evidence="3" key="1">
    <citation type="submission" date="2023-10" db="EMBL/GenBank/DDBJ databases">
        <authorList>
            <person name="Chen Y."/>
            <person name="Shah S."/>
            <person name="Dougan E. K."/>
            <person name="Thang M."/>
            <person name="Chan C."/>
        </authorList>
    </citation>
    <scope>NUCLEOTIDE SEQUENCE [LARGE SCALE GENOMIC DNA]</scope>
</reference>
<keyword evidence="2" id="KW-1133">Transmembrane helix</keyword>
<keyword evidence="4" id="KW-1185">Reference proteome</keyword>
<evidence type="ECO:0000256" key="1">
    <source>
        <dbReference type="SAM" id="MobiDB-lite"/>
    </source>
</evidence>
<feature type="compositionally biased region" description="Low complexity" evidence="1">
    <location>
        <begin position="272"/>
        <end position="281"/>
    </location>
</feature>
<feature type="region of interest" description="Disordered" evidence="1">
    <location>
        <begin position="264"/>
        <end position="336"/>
    </location>
</feature>
<sequence length="401" mass="41149">MVVQNVDYDSLLANSTIMESFKLACAEAVAAQAGQGIAASDVYVTVYDGSVIVSALVTVPDTSSAATVADNLGSFDSLADAVLQAVQAVPGIVTVQTGAIGVIQTTTTTALGSTTLPHKEDEEGTVNVASVVMFGLGVICVGGVCGVVLARATRRKGEVSEFCEVFDVASPKNTQSAVTQKLFKHVVQGKDPDQFKEVVAVPSSPRPSEVPGGPPEEEQPPGMAQWAGYRSAVTRSRRSSRTGTSLAFEDAAIGHLVARAARSPDAAGSLRSSPGTTAAPARPRPSAGPPLLGRAWPARRPPRRPARRAPGQHGGGQHGGRHVPTAARSSSWASQHAASGLLPAPLARGPGRARAARPLCAARARGAAGVGHPVVRRGGVEPFTFMPFVIIRSASSSGGVR</sequence>
<evidence type="ECO:0000313" key="4">
    <source>
        <dbReference type="Proteomes" id="UP001189429"/>
    </source>
</evidence>
<evidence type="ECO:0000313" key="3">
    <source>
        <dbReference type="EMBL" id="CAK0865846.1"/>
    </source>
</evidence>
<name>A0ABN9UZV5_9DINO</name>
<dbReference type="Proteomes" id="UP001189429">
    <property type="component" value="Unassembled WGS sequence"/>
</dbReference>
<dbReference type="EMBL" id="CAUYUJ010016493">
    <property type="protein sequence ID" value="CAK0865846.1"/>
    <property type="molecule type" value="Genomic_DNA"/>
</dbReference>
<evidence type="ECO:0008006" key="5">
    <source>
        <dbReference type="Google" id="ProtNLM"/>
    </source>
</evidence>
<organism evidence="3 4">
    <name type="scientific">Prorocentrum cordatum</name>
    <dbReference type="NCBI Taxonomy" id="2364126"/>
    <lineage>
        <taxon>Eukaryota</taxon>
        <taxon>Sar</taxon>
        <taxon>Alveolata</taxon>
        <taxon>Dinophyceae</taxon>
        <taxon>Prorocentrales</taxon>
        <taxon>Prorocentraceae</taxon>
        <taxon>Prorocentrum</taxon>
    </lineage>
</organism>
<evidence type="ECO:0000256" key="2">
    <source>
        <dbReference type="SAM" id="Phobius"/>
    </source>
</evidence>
<keyword evidence="2" id="KW-0472">Membrane</keyword>
<keyword evidence="2" id="KW-0812">Transmembrane</keyword>
<protein>
    <recommendedName>
        <fullName evidence="5">SEA domain-containing protein</fullName>
    </recommendedName>
</protein>
<accession>A0ABN9UZV5</accession>
<gene>
    <name evidence="3" type="ORF">PCOR1329_LOCUS53264</name>
</gene>
<comment type="caution">
    <text evidence="3">The sequence shown here is derived from an EMBL/GenBank/DDBJ whole genome shotgun (WGS) entry which is preliminary data.</text>
</comment>
<feature type="compositionally biased region" description="Low complexity" evidence="1">
    <location>
        <begin position="289"/>
        <end position="298"/>
    </location>
</feature>
<proteinExistence type="predicted"/>
<feature type="compositionally biased region" description="Polar residues" evidence="1">
    <location>
        <begin position="327"/>
        <end position="336"/>
    </location>
</feature>
<feature type="region of interest" description="Disordered" evidence="1">
    <location>
        <begin position="200"/>
        <end position="223"/>
    </location>
</feature>
<feature type="compositionally biased region" description="Low complexity" evidence="1">
    <location>
        <begin position="200"/>
        <end position="211"/>
    </location>
</feature>